<feature type="domain" description="CheB-type methylesterase" evidence="2">
    <location>
        <begin position="292"/>
        <end position="425"/>
    </location>
</feature>
<comment type="caution">
    <text evidence="1">Lacks conserved residue(s) required for the propagation of feature annotation.</text>
</comment>
<accession>E6WVM8</accession>
<dbReference type="AlphaFoldDB" id="E6WVM8"/>
<evidence type="ECO:0000256" key="1">
    <source>
        <dbReference type="PROSITE-ProRule" id="PRU00050"/>
    </source>
</evidence>
<dbReference type="InterPro" id="IPR000673">
    <property type="entry name" value="Sig_transdc_resp-reg_Me-estase"/>
</dbReference>
<dbReference type="Gene3D" id="3.40.50.180">
    <property type="entry name" value="Methylesterase CheB, C-terminal domain"/>
    <property type="match status" value="1"/>
</dbReference>
<dbReference type="GO" id="GO:0005737">
    <property type="term" value="C:cytoplasm"/>
    <property type="evidence" value="ECO:0007669"/>
    <property type="project" value="InterPro"/>
</dbReference>
<dbReference type="STRING" id="743721.Psesu_2394"/>
<dbReference type="Pfam" id="PF01339">
    <property type="entry name" value="CheB_methylest"/>
    <property type="match status" value="1"/>
</dbReference>
<gene>
    <name evidence="3" type="ordered locus">Psesu_2394</name>
</gene>
<evidence type="ECO:0000259" key="2">
    <source>
        <dbReference type="PROSITE" id="PS50122"/>
    </source>
</evidence>
<dbReference type="GO" id="GO:0006935">
    <property type="term" value="P:chemotaxis"/>
    <property type="evidence" value="ECO:0007669"/>
    <property type="project" value="InterPro"/>
</dbReference>
<sequence>MPATDSSKAVALLAREGQARERLRQALDAAGGRVVLEADPVELDVATLAGAQVQAVLVALEPAVEDALVVLEPALEAPDLLVIFDEADLAARRDGWEAQRWIRHLAAKLHGHDDVLPPGREHDMDLSAQLQPGRPEVPVRAPVEASFNAHLDEAAGLAGGLPQDELVAPAAPAIPPLPPVEPAASAIPPLPPLPLPAVAAAAPPALPDLDPAQDIDLVASWEQVAAPPPASPPPPAVPGWEVADDAFVAPAAPVAEVAPAAAAAAGGPPPLPDFSNLSLVDLEPVGLAAAAAPTARGAVLVLAGIGGPDAVRKLLGALPAGFQTPVLVQLRLDGGRYDNLVKQMARVSPVPVALAMPGDPVGAGSAYVLPDGVGVEQTSNGLRFIDAGPDHEPIAALPPAESAVLVLSGAEASRMDAVLALSTRGGYVAGQALDGCYDATAARMLEAGGGELAAPSALAAQLVARWG</sequence>
<name>E6WVM8_PSEUU</name>
<proteinExistence type="predicted"/>
<evidence type="ECO:0000313" key="3">
    <source>
        <dbReference type="EMBL" id="ADV28227.1"/>
    </source>
</evidence>
<dbReference type="KEGG" id="psu:Psesu_2394"/>
<organism evidence="3 4">
    <name type="scientific">Pseudoxanthomonas suwonensis (strain 11-1)</name>
    <dbReference type="NCBI Taxonomy" id="743721"/>
    <lineage>
        <taxon>Bacteria</taxon>
        <taxon>Pseudomonadati</taxon>
        <taxon>Pseudomonadota</taxon>
        <taxon>Gammaproteobacteria</taxon>
        <taxon>Lysobacterales</taxon>
        <taxon>Lysobacteraceae</taxon>
        <taxon>Pseudoxanthomonas</taxon>
    </lineage>
</organism>
<dbReference type="PROSITE" id="PS50122">
    <property type="entry name" value="CHEB"/>
    <property type="match status" value="1"/>
</dbReference>
<protein>
    <submittedName>
        <fullName evidence="3">Putative chemotaxis-related protein</fullName>
    </submittedName>
</protein>
<dbReference type="EMBL" id="CP002446">
    <property type="protein sequence ID" value="ADV28227.1"/>
    <property type="molecule type" value="Genomic_DNA"/>
</dbReference>
<keyword evidence="4" id="KW-1185">Reference proteome</keyword>
<dbReference type="eggNOG" id="COG2201">
    <property type="taxonomic scope" value="Bacteria"/>
</dbReference>
<dbReference type="GO" id="GO:0008984">
    <property type="term" value="F:protein-glutamate methylesterase activity"/>
    <property type="evidence" value="ECO:0007669"/>
    <property type="project" value="InterPro"/>
</dbReference>
<dbReference type="RefSeq" id="WP_013536054.1">
    <property type="nucleotide sequence ID" value="NC_014924.1"/>
</dbReference>
<dbReference type="SUPFAM" id="SSF52738">
    <property type="entry name" value="Methylesterase CheB, C-terminal domain"/>
    <property type="match status" value="1"/>
</dbReference>
<dbReference type="OrthoDB" id="9793421at2"/>
<reference evidence="3 4" key="1">
    <citation type="submission" date="2011-01" db="EMBL/GenBank/DDBJ databases">
        <title>Complete sequence of Pseudoxanthomonas suwonensis 11-1.</title>
        <authorList>
            <consortium name="US DOE Joint Genome Institute"/>
            <person name="Lucas S."/>
            <person name="Copeland A."/>
            <person name="Lapidus A."/>
            <person name="Cheng J.-F."/>
            <person name="Goodwin L."/>
            <person name="Pitluck S."/>
            <person name="Teshima H."/>
            <person name="Detter J.C."/>
            <person name="Han C."/>
            <person name="Tapia R."/>
            <person name="Land M."/>
            <person name="Hauser L."/>
            <person name="Kyrpides N."/>
            <person name="Ivanova N."/>
            <person name="Ovchinnikova G."/>
            <person name="Siebers A.K."/>
            <person name="Allgaier M."/>
            <person name="Thelen M.P."/>
            <person name="Hugenholtz P."/>
            <person name="Gladden J."/>
            <person name="Woyke T."/>
        </authorList>
    </citation>
    <scope>NUCLEOTIDE SEQUENCE [LARGE SCALE GENOMIC DNA]</scope>
    <source>
        <strain evidence="4">11-1</strain>
    </source>
</reference>
<dbReference type="GO" id="GO:0000156">
    <property type="term" value="F:phosphorelay response regulator activity"/>
    <property type="evidence" value="ECO:0007669"/>
    <property type="project" value="InterPro"/>
</dbReference>
<dbReference type="InterPro" id="IPR035909">
    <property type="entry name" value="CheB_C"/>
</dbReference>
<evidence type="ECO:0000313" key="4">
    <source>
        <dbReference type="Proteomes" id="UP000008632"/>
    </source>
</evidence>
<dbReference type="HOGENOM" id="CLU_585086_0_0_6"/>
<dbReference type="Proteomes" id="UP000008632">
    <property type="component" value="Chromosome"/>
</dbReference>